<dbReference type="EMBL" id="KP136319">
    <property type="protein sequence ID" value="AJF98001.1"/>
    <property type="molecule type" value="Genomic_DNA"/>
</dbReference>
<evidence type="ECO:0000313" key="2">
    <source>
        <dbReference type="EMBL" id="AJF98001.1"/>
    </source>
</evidence>
<dbReference type="Proteomes" id="UP000202511">
    <property type="component" value="Segment"/>
</dbReference>
<organism evidence="2 3">
    <name type="scientific">Pandoravirus inopinatum</name>
    <dbReference type="NCBI Taxonomy" id="1605721"/>
    <lineage>
        <taxon>Viruses</taxon>
        <taxon>Pandoravirus</taxon>
    </lineage>
</organism>
<sequence length="174" mass="19323">MDPVLCRLLDDLPVSRLFGAFERSHPTEHRLRPLFDLCLRATVPFAVVDARLQAYLPLAAPSAVVGVAGAGGVDALSEASQSLPTFRPRRQREERKSRRRRPNNRRLDASMGVVLWLPEAHTRTQGLTPHSPGLLVRRPLPARVAQARDRPGCPTHRRLALGLSSGRYLQVALH</sequence>
<name>A0A0B5JAL8_9VIRU</name>
<evidence type="ECO:0000256" key="1">
    <source>
        <dbReference type="SAM" id="MobiDB-lite"/>
    </source>
</evidence>
<feature type="region of interest" description="Disordered" evidence="1">
    <location>
        <begin position="79"/>
        <end position="104"/>
    </location>
</feature>
<dbReference type="GeneID" id="23462918"/>
<dbReference type="RefSeq" id="YP_009120236.1">
    <property type="nucleotide sequence ID" value="NC_026440.1"/>
</dbReference>
<protein>
    <submittedName>
        <fullName evidence="2">Uncharacterized protein</fullName>
    </submittedName>
</protein>
<reference evidence="2 3" key="1">
    <citation type="journal article" date="2015" name="Parasitol. Res.">
        <title>Viruses in close associations with free-living amoebae.</title>
        <authorList>
            <person name="Scheid P."/>
        </authorList>
    </citation>
    <scope>NUCLEOTIDE SEQUENCE [LARGE SCALE GENOMIC DNA]</scope>
    <source>
        <strain evidence="2">KlaHel</strain>
    </source>
</reference>
<dbReference type="KEGG" id="vg:23462918"/>
<proteinExistence type="predicted"/>
<accession>A0A0B5JAL8</accession>
<evidence type="ECO:0000313" key="3">
    <source>
        <dbReference type="Proteomes" id="UP000202511"/>
    </source>
</evidence>